<dbReference type="Proteomes" id="UP000250043">
    <property type="component" value="Unassembled WGS sequence"/>
</dbReference>
<dbReference type="Gene3D" id="2.30.29.30">
    <property type="entry name" value="Pleckstrin-homology domain (PH domain)/Phosphotyrosine-binding domain (PTB)"/>
    <property type="match status" value="1"/>
</dbReference>
<evidence type="ECO:0000256" key="12">
    <source>
        <dbReference type="SAM" id="MobiDB-lite"/>
    </source>
</evidence>
<evidence type="ECO:0000256" key="8">
    <source>
        <dbReference type="ARBA" id="ARBA00022737"/>
    </source>
</evidence>
<feature type="compositionally biased region" description="Polar residues" evidence="12">
    <location>
        <begin position="667"/>
        <end position="677"/>
    </location>
</feature>
<feature type="region of interest" description="Disordered" evidence="12">
    <location>
        <begin position="463"/>
        <end position="482"/>
    </location>
</feature>
<dbReference type="Pfam" id="PF08226">
    <property type="entry name" value="DUF1720"/>
    <property type="match status" value="1"/>
</dbReference>
<feature type="domain" description="PH" evidence="14">
    <location>
        <begin position="1858"/>
        <end position="1952"/>
    </location>
</feature>
<evidence type="ECO:0000259" key="18">
    <source>
        <dbReference type="PROSITE" id="PS51082"/>
    </source>
</evidence>
<feature type="coiled-coil region" evidence="11">
    <location>
        <begin position="1801"/>
        <end position="1828"/>
    </location>
</feature>
<evidence type="ECO:0000313" key="19">
    <source>
        <dbReference type="EMBL" id="OCH86200.1"/>
    </source>
</evidence>
<dbReference type="SUPFAM" id="SSF50044">
    <property type="entry name" value="SH3-domain"/>
    <property type="match status" value="2"/>
</dbReference>
<evidence type="ECO:0000256" key="10">
    <source>
        <dbReference type="PROSITE-ProRule" id="PRU00192"/>
    </source>
</evidence>
<feature type="compositionally biased region" description="Acidic residues" evidence="12">
    <location>
        <begin position="1019"/>
        <end position="1040"/>
    </location>
</feature>
<feature type="compositionally biased region" description="Basic and acidic residues" evidence="12">
    <location>
        <begin position="396"/>
        <end position="409"/>
    </location>
</feature>
<keyword evidence="7" id="KW-0254">Endocytosis</keyword>
<dbReference type="Pfam" id="PF00018">
    <property type="entry name" value="SH3_1"/>
    <property type="match status" value="2"/>
</dbReference>
<dbReference type="GO" id="GO:0003779">
    <property type="term" value="F:actin binding"/>
    <property type="evidence" value="ECO:0007669"/>
    <property type="project" value="InterPro"/>
</dbReference>
<evidence type="ECO:0000256" key="6">
    <source>
        <dbReference type="ARBA" id="ARBA00022490"/>
    </source>
</evidence>
<dbReference type="GO" id="GO:0006897">
    <property type="term" value="P:endocytosis"/>
    <property type="evidence" value="ECO:0007669"/>
    <property type="project" value="UniProtKB-KW"/>
</dbReference>
<dbReference type="PROSITE" id="PS50222">
    <property type="entry name" value="EF_HAND_2"/>
    <property type="match status" value="1"/>
</dbReference>
<protein>
    <recommendedName>
        <fullName evidence="3">Actin cytoskeleton-regulatory complex protein PAN1</fullName>
    </recommendedName>
    <alternativeName>
        <fullName evidence="4">Actin cytoskeleton-regulatory complex protein pan1</fullName>
    </alternativeName>
</protein>
<feature type="compositionally biased region" description="Pro residues" evidence="12">
    <location>
        <begin position="602"/>
        <end position="617"/>
    </location>
</feature>
<dbReference type="Pfam" id="PF16652">
    <property type="entry name" value="PH_13"/>
    <property type="match status" value="1"/>
</dbReference>
<dbReference type="InterPro" id="IPR000219">
    <property type="entry name" value="DH_dom"/>
</dbReference>
<dbReference type="InterPro" id="IPR001849">
    <property type="entry name" value="PH_domain"/>
</dbReference>
<dbReference type="SUPFAM" id="SSF50729">
    <property type="entry name" value="PH domain-like"/>
    <property type="match status" value="1"/>
</dbReference>
<dbReference type="CDD" id="cd00174">
    <property type="entry name" value="SH3"/>
    <property type="match status" value="1"/>
</dbReference>
<keyword evidence="5 10" id="KW-0728">SH3 domain</keyword>
<dbReference type="PROSITE" id="PS50002">
    <property type="entry name" value="SH3"/>
    <property type="match status" value="1"/>
</dbReference>
<name>A0A8E2DFQ1_9APHY</name>
<dbReference type="InterPro" id="IPR000261">
    <property type="entry name" value="EH_dom"/>
</dbReference>
<dbReference type="PANTHER" id="PTHR46006">
    <property type="entry name" value="RHO GUANINE NUCLEOTIDE EXCHANGE FACTOR AT 64C, ISOFORM A"/>
    <property type="match status" value="1"/>
</dbReference>
<accession>A0A8E2DFQ1</accession>
<evidence type="ECO:0000256" key="4">
    <source>
        <dbReference type="ARBA" id="ARBA00020728"/>
    </source>
</evidence>
<dbReference type="GO" id="GO:0010008">
    <property type="term" value="C:endosome membrane"/>
    <property type="evidence" value="ECO:0007669"/>
    <property type="project" value="UniProtKB-SubCell"/>
</dbReference>
<feature type="compositionally biased region" description="Polar residues" evidence="12">
    <location>
        <begin position="1397"/>
        <end position="1414"/>
    </location>
</feature>
<organism evidence="19 20">
    <name type="scientific">Obba rivulosa</name>
    <dbReference type="NCBI Taxonomy" id="1052685"/>
    <lineage>
        <taxon>Eukaryota</taxon>
        <taxon>Fungi</taxon>
        <taxon>Dikarya</taxon>
        <taxon>Basidiomycota</taxon>
        <taxon>Agaricomycotina</taxon>
        <taxon>Agaricomycetes</taxon>
        <taxon>Polyporales</taxon>
        <taxon>Gelatoporiaceae</taxon>
        <taxon>Obba</taxon>
    </lineage>
</organism>
<feature type="region of interest" description="Disordered" evidence="12">
    <location>
        <begin position="497"/>
        <end position="1213"/>
    </location>
</feature>
<dbReference type="PROSITE" id="PS51082">
    <property type="entry name" value="WH2"/>
    <property type="match status" value="1"/>
</dbReference>
<feature type="compositionally biased region" description="Pro residues" evidence="12">
    <location>
        <begin position="969"/>
        <end position="1003"/>
    </location>
</feature>
<evidence type="ECO:0000259" key="13">
    <source>
        <dbReference type="PROSITE" id="PS50002"/>
    </source>
</evidence>
<keyword evidence="9" id="KW-0472">Membrane</keyword>
<keyword evidence="20" id="KW-1185">Reference proteome</keyword>
<dbReference type="SMART" id="SM00054">
    <property type="entry name" value="EFh"/>
    <property type="match status" value="2"/>
</dbReference>
<feature type="compositionally biased region" description="Low complexity" evidence="12">
    <location>
        <begin position="725"/>
        <end position="736"/>
    </location>
</feature>
<evidence type="ECO:0000259" key="17">
    <source>
        <dbReference type="PROSITE" id="PS50222"/>
    </source>
</evidence>
<dbReference type="InterPro" id="IPR001452">
    <property type="entry name" value="SH3_domain"/>
</dbReference>
<dbReference type="Gene3D" id="1.10.238.10">
    <property type="entry name" value="EF-hand"/>
    <property type="match status" value="1"/>
</dbReference>
<feature type="domain" description="EF-hand" evidence="17">
    <location>
        <begin position="270"/>
        <end position="305"/>
    </location>
</feature>
<dbReference type="Pfam" id="PF12763">
    <property type="entry name" value="EH"/>
    <property type="match status" value="1"/>
</dbReference>
<dbReference type="PRINTS" id="PR01217">
    <property type="entry name" value="PRICHEXTENSN"/>
</dbReference>
<dbReference type="InterPro" id="IPR011993">
    <property type="entry name" value="PH-like_dom_sf"/>
</dbReference>
<feature type="compositionally biased region" description="Low complexity" evidence="12">
    <location>
        <begin position="782"/>
        <end position="808"/>
    </location>
</feature>
<dbReference type="Gene3D" id="1.20.900.10">
    <property type="entry name" value="Dbl homology (DH) domain"/>
    <property type="match status" value="1"/>
</dbReference>
<dbReference type="CDD" id="cd21762">
    <property type="entry name" value="WH2"/>
    <property type="match status" value="1"/>
</dbReference>
<feature type="compositionally biased region" description="Pro residues" evidence="12">
    <location>
        <begin position="896"/>
        <end position="912"/>
    </location>
</feature>
<feature type="compositionally biased region" description="Basic and acidic residues" evidence="12">
    <location>
        <begin position="642"/>
        <end position="660"/>
    </location>
</feature>
<feature type="compositionally biased region" description="Basic and acidic residues" evidence="12">
    <location>
        <begin position="830"/>
        <end position="859"/>
    </location>
</feature>
<feature type="domain" description="EH" evidence="16">
    <location>
        <begin position="237"/>
        <end position="326"/>
    </location>
</feature>
<comment type="subcellular location">
    <subcellularLocation>
        <location evidence="2">Cytoplasm</location>
    </subcellularLocation>
    <subcellularLocation>
        <location evidence="1">Membrane</location>
        <topology evidence="1">Peripheral membrane protein</topology>
    </subcellularLocation>
</comment>
<feature type="compositionally biased region" description="Pro residues" evidence="12">
    <location>
        <begin position="1182"/>
        <end position="1198"/>
    </location>
</feature>
<feature type="region of interest" description="Disordered" evidence="12">
    <location>
        <begin position="15"/>
        <end position="109"/>
    </location>
</feature>
<evidence type="ECO:0000256" key="2">
    <source>
        <dbReference type="ARBA" id="ARBA00004496"/>
    </source>
</evidence>
<evidence type="ECO:0000259" key="15">
    <source>
        <dbReference type="PROSITE" id="PS50010"/>
    </source>
</evidence>
<dbReference type="PROSITE" id="PS50010">
    <property type="entry name" value="DH_2"/>
    <property type="match status" value="1"/>
</dbReference>
<dbReference type="EMBL" id="KV722539">
    <property type="protein sequence ID" value="OCH86200.1"/>
    <property type="molecule type" value="Genomic_DNA"/>
</dbReference>
<dbReference type="InterPro" id="IPR036028">
    <property type="entry name" value="SH3-like_dom_sf"/>
</dbReference>
<dbReference type="GO" id="GO:0005886">
    <property type="term" value="C:plasma membrane"/>
    <property type="evidence" value="ECO:0007669"/>
    <property type="project" value="UniProtKB-SubCell"/>
</dbReference>
<keyword evidence="8" id="KW-0677">Repeat</keyword>
<feature type="compositionally biased region" description="Pro residues" evidence="12">
    <location>
        <begin position="1104"/>
        <end position="1123"/>
    </location>
</feature>
<dbReference type="Pfam" id="PF00621">
    <property type="entry name" value="RhoGEF"/>
    <property type="match status" value="1"/>
</dbReference>
<dbReference type="InterPro" id="IPR002048">
    <property type="entry name" value="EF_hand_dom"/>
</dbReference>
<feature type="domain" description="WH2" evidence="18">
    <location>
        <begin position="1135"/>
        <end position="1152"/>
    </location>
</feature>
<evidence type="ECO:0000259" key="16">
    <source>
        <dbReference type="PROSITE" id="PS50031"/>
    </source>
</evidence>
<gene>
    <name evidence="19" type="ORF">OBBRIDRAFT_797422</name>
</gene>
<dbReference type="Gene3D" id="2.30.30.40">
    <property type="entry name" value="SH3 Domains"/>
    <property type="match status" value="2"/>
</dbReference>
<dbReference type="CDD" id="cd00160">
    <property type="entry name" value="RhoGEF"/>
    <property type="match status" value="1"/>
</dbReference>
<feature type="region of interest" description="Disordered" evidence="12">
    <location>
        <begin position="1387"/>
        <end position="1446"/>
    </location>
</feature>
<dbReference type="PROSITE" id="PS00741">
    <property type="entry name" value="DH_1"/>
    <property type="match status" value="1"/>
</dbReference>
<dbReference type="GO" id="GO:0030479">
    <property type="term" value="C:actin cortical patch"/>
    <property type="evidence" value="ECO:0007669"/>
    <property type="project" value="UniProtKB-SubCell"/>
</dbReference>
<evidence type="ECO:0000256" key="7">
    <source>
        <dbReference type="ARBA" id="ARBA00022583"/>
    </source>
</evidence>
<feature type="compositionally biased region" description="Basic and acidic residues" evidence="12">
    <location>
        <begin position="417"/>
        <end position="448"/>
    </location>
</feature>
<evidence type="ECO:0000256" key="1">
    <source>
        <dbReference type="ARBA" id="ARBA00004170"/>
    </source>
</evidence>
<reference evidence="19 20" key="1">
    <citation type="submission" date="2016-07" db="EMBL/GenBank/DDBJ databases">
        <title>Draft genome of the white-rot fungus Obba rivulosa 3A-2.</title>
        <authorList>
            <consortium name="DOE Joint Genome Institute"/>
            <person name="Miettinen O."/>
            <person name="Riley R."/>
            <person name="Acob R."/>
            <person name="Barry K."/>
            <person name="Cullen D."/>
            <person name="De Vries R."/>
            <person name="Hainaut M."/>
            <person name="Hatakka A."/>
            <person name="Henrissat B."/>
            <person name="Hilden K."/>
            <person name="Kuo R."/>
            <person name="Labutti K."/>
            <person name="Lipzen A."/>
            <person name="Makela M.R."/>
            <person name="Sandor L."/>
            <person name="Spatafora J.W."/>
            <person name="Grigoriev I.V."/>
            <person name="Hibbett D.S."/>
        </authorList>
    </citation>
    <scope>NUCLEOTIDE SEQUENCE [LARGE SCALE GENOMIC DNA]</scope>
    <source>
        <strain evidence="19 20">3A-2</strain>
    </source>
</reference>
<dbReference type="InterPro" id="IPR001331">
    <property type="entry name" value="GDS_CDC24_CS"/>
</dbReference>
<dbReference type="SMART" id="SM00027">
    <property type="entry name" value="EH"/>
    <property type="match status" value="1"/>
</dbReference>
<feature type="compositionally biased region" description="Low complexity" evidence="12">
    <location>
        <begin position="936"/>
        <end position="952"/>
    </location>
</feature>
<feature type="compositionally biased region" description="Pro residues" evidence="12">
    <location>
        <begin position="754"/>
        <end position="781"/>
    </location>
</feature>
<dbReference type="GO" id="GO:0005085">
    <property type="term" value="F:guanyl-nucleotide exchange factor activity"/>
    <property type="evidence" value="ECO:0007669"/>
    <property type="project" value="InterPro"/>
</dbReference>
<feature type="region of interest" description="Disordered" evidence="12">
    <location>
        <begin position="338"/>
        <end position="448"/>
    </location>
</feature>
<feature type="domain" description="DH" evidence="15">
    <location>
        <begin position="1640"/>
        <end position="1821"/>
    </location>
</feature>
<feature type="compositionally biased region" description="Basic and acidic residues" evidence="12">
    <location>
        <begin position="679"/>
        <end position="724"/>
    </location>
</feature>
<dbReference type="SMART" id="SM00325">
    <property type="entry name" value="RhoGEF"/>
    <property type="match status" value="1"/>
</dbReference>
<feature type="compositionally biased region" description="Basic and acidic residues" evidence="12">
    <location>
        <begin position="497"/>
        <end position="601"/>
    </location>
</feature>
<dbReference type="SMART" id="SM00326">
    <property type="entry name" value="SH3"/>
    <property type="match status" value="2"/>
</dbReference>
<feature type="compositionally biased region" description="Pro residues" evidence="12">
    <location>
        <begin position="1083"/>
        <end position="1094"/>
    </location>
</feature>
<dbReference type="InterPro" id="IPR051480">
    <property type="entry name" value="Endocytic_GEF_Adapter"/>
</dbReference>
<feature type="domain" description="SH3" evidence="13">
    <location>
        <begin position="1325"/>
        <end position="1384"/>
    </location>
</feature>
<dbReference type="Pfam" id="PF02205">
    <property type="entry name" value="WH2"/>
    <property type="match status" value="1"/>
</dbReference>
<dbReference type="PANTHER" id="PTHR46006:SF6">
    <property type="entry name" value="INTERSECTIN-2 ISOFORM X1"/>
    <property type="match status" value="1"/>
</dbReference>
<dbReference type="InterPro" id="IPR011992">
    <property type="entry name" value="EF-hand-dom_pair"/>
</dbReference>
<evidence type="ECO:0000259" key="14">
    <source>
        <dbReference type="PROSITE" id="PS50003"/>
    </source>
</evidence>
<dbReference type="PROSITE" id="PS50031">
    <property type="entry name" value="EH"/>
    <property type="match status" value="1"/>
</dbReference>
<dbReference type="SUPFAM" id="SSF47473">
    <property type="entry name" value="EF-hand"/>
    <property type="match status" value="1"/>
</dbReference>
<evidence type="ECO:0000313" key="20">
    <source>
        <dbReference type="Proteomes" id="UP000250043"/>
    </source>
</evidence>
<evidence type="ECO:0000256" key="11">
    <source>
        <dbReference type="SAM" id="Coils"/>
    </source>
</evidence>
<feature type="region of interest" description="Disordered" evidence="12">
    <location>
        <begin position="1470"/>
        <end position="1509"/>
    </location>
</feature>
<evidence type="ECO:0000256" key="3">
    <source>
        <dbReference type="ARBA" id="ARBA00015110"/>
    </source>
</evidence>
<dbReference type="PROSITE" id="PS50003">
    <property type="entry name" value="PH_DOMAIN"/>
    <property type="match status" value="1"/>
</dbReference>
<feature type="compositionally biased region" description="Low complexity" evidence="12">
    <location>
        <begin position="43"/>
        <end position="105"/>
    </location>
</feature>
<evidence type="ECO:0000256" key="5">
    <source>
        <dbReference type="ARBA" id="ARBA00022443"/>
    </source>
</evidence>
<dbReference type="CDD" id="cd00052">
    <property type="entry name" value="EH"/>
    <property type="match status" value="1"/>
</dbReference>
<feature type="compositionally biased region" description="Pro residues" evidence="12">
    <location>
        <begin position="737"/>
        <end position="746"/>
    </location>
</feature>
<keyword evidence="6" id="KW-0963">Cytoplasm</keyword>
<keyword evidence="11" id="KW-0175">Coiled coil</keyword>
<proteinExistence type="predicted"/>
<dbReference type="InterPro" id="IPR003124">
    <property type="entry name" value="WH2_dom"/>
</dbReference>
<dbReference type="GO" id="GO:0005509">
    <property type="term" value="F:calcium ion binding"/>
    <property type="evidence" value="ECO:0007669"/>
    <property type="project" value="InterPro"/>
</dbReference>
<dbReference type="InterPro" id="IPR035899">
    <property type="entry name" value="DBL_dom_sf"/>
</dbReference>
<dbReference type="SUPFAM" id="SSF48065">
    <property type="entry name" value="DBL homology domain (DH-domain)"/>
    <property type="match status" value="1"/>
</dbReference>
<dbReference type="InterPro" id="IPR013182">
    <property type="entry name" value="DUF1720"/>
</dbReference>
<evidence type="ECO:0000256" key="9">
    <source>
        <dbReference type="ARBA" id="ARBA00023136"/>
    </source>
</evidence>
<sequence>MAQWGQGYQYPLQTGFNQQGFNPTGGIAPQPTGFPGQRPVGLQPQQTGFPGPQGFQQPQQTGFPGQQGPILSQQTGFPGQQGFQPQPTGFQPQQTGFQGSNFQQRAPPPPVPPIPSQFQPQQNVQGGGLLGLPQQGSRFGSSAGGLSPAPLAAQPTGFAGGALRPLVPQMTGFVDPRLAMMSSTFLPANPAAPYNPAGAPQLQQLGGPSLQQSFQQHNQAQRGSATPKVPWALSKGEKKSYDQIFRAWDTQGTGFISGQTALEVFGQSGLDKNDLAKIWALADADNRGKLNLAEFHVAMGLIYRRLNGNEVPDELPPELVPPSRRDLDESVNVLKDILKNDPRAHSPSNFDTPVSRLKERSFNSVGAPGAGTRQDATVYKYKDESPPGGFYQSRSRHVDRSAIRTRADSEDPASDLSDVKRQLEDTARRLDRAAEESASRTAEDEALERELSDLKYKVKRVQEDLEYVSHGPRTVSKDEERRKLERELLKLMHERVPEVERKIKDREERKAREKREWTRERDRRNDRFGRYDDRDEYSSYSRYDRDGDRDRDYRRYDRDDRDRDRGRDRSGDRDYERERDRSFDRDRPYSRNRERDYDRPRSPPTARSPPPPPPSAPPSNNISKPPPPPPTPSNATAMKNMTPEERQAFIRAEAQRRLQERMATLGVTGSSPSTPKLDTSVEDRLAREKKEAEEKARAAEREAEERERLRRERLEVEKTLKDGKTTPSPSTPTAATPAPPPPPPPAAQVSTPKSTPPPPKPRTAPAPPPPRKAPAPRPPPSRTLSASVTSPPVPALASPAPRAPAPAAQESDSEDEEIRARQAMLKKQRDRLERLRQLEKEEEEARRAEEEYRARRQAFEAKAQTPVAQPAPPTPASVASPAAPPPPPAPAVASPPVAPAAPPPPPPPPPAPASAVGTPSGDKSATNPFSRLLKDSPGATAASPSSANGSTNPFFKSQPTSPEAAQTPLAPPAPAPPAPLAPPAPPAPAPPTRTSSVPPPSKSPAPAAIKTTYHTAPGESEDDWDEIEEKEVDESSEDELDSSRDTRNRLAQQLFGSILPPSRPQSAAPMKPTSPPLQASSPTAPPPPPPPSAPPAMLTTSSVPMPPGPPGAPAPPPPPPAPVAPVIAAPQPSGDRSMLLSSIQSGAKLRKVQTNDRSAAGLSGRVLGDAAPPPHVNVAPREPSPPPAAAASAPPPPMLTMDSVGSQRSSNRESVDWYAGLAADSGAVPREHLPPMQEEEEPVTPVPQIQVNATQEGQVADVDKAVEYRVRSLFAYEGQRPEDLSFGENLILIAHPSKSGGDWWYGTLVKDGKAGFFPKTYVERVLSIKAKALYAYAGNSPDELPFEEGDELSIVDRADPDWWKAEQGGVVFIVPAGYLEIVEGLDRPRETDVADTTARTPTPSQPTSPEATGEQTDDDDTTDSDYLSSSDSESEDDDEKLSEEARVAEREVRELARLRVLEAAGFIIKSDAAPPPTLGRQRSHRKRRPPPAVPERTVASQEQPSKNLPLLLHDEPQDSAMHLDDAFERYEAYKQVNVNRLSVISVDTTVSEAAPPTPTVPRSPSVESTGEVKTHSFLSFFGRSRTPAHEEETKTRPTISAPILQKDLSSTPTDGSSFGSTWGSLIDPSALEEIPSRERRRQEAIFELIATEATYVRDLQLIVEVFYTNLLPVLDQKAITVIFANVEDLLLSNITFLSCLEERQRECRLYIDRIGDVLKNNMAQMTAYMEYCVNQATAANVLQAMRQSDPELSQRLQRLREDPAARNLDLSSYLLSPMQRITRYPLLIKQILHYTDPSDDRKQVERALKMAERILEHINETIREQEGRERLRAISRDLWIGQGRLDLTAPTRYMGPRKLLREGLLMKAKSGRKLRAFLCSDILVLTEDAAKTLYRTPIPLSGVQVKEVSGGRDDLCFQITIAYPRGGDAIALRATSARDCQLWMQAIDHASHKCRDAEKRALRKA</sequence>
<dbReference type="GO" id="GO:0035556">
    <property type="term" value="P:intracellular signal transduction"/>
    <property type="evidence" value="ECO:0007669"/>
    <property type="project" value="InterPro"/>
</dbReference>
<dbReference type="OrthoDB" id="1716625at2759"/>
<dbReference type="GO" id="GO:0035025">
    <property type="term" value="P:positive regulation of Rho protein signal transduction"/>
    <property type="evidence" value="ECO:0007669"/>
    <property type="project" value="TreeGrafter"/>
</dbReference>
<dbReference type="SMART" id="SM00233">
    <property type="entry name" value="PH"/>
    <property type="match status" value="1"/>
</dbReference>
<feature type="compositionally biased region" description="Acidic residues" evidence="12">
    <location>
        <begin position="1432"/>
        <end position="1441"/>
    </location>
</feature>